<keyword evidence="3" id="KW-1185">Reference proteome</keyword>
<sequence length="303" mass="34994">MIFLVLFCLFMSILLWKTKKSIPAFKKTITIYSQLFLLTAFLLVMVTTFQYKQTWLPVVENLIKSQEQTQTDKVNAIPVSADEDISFSPLMEEVEIKSSMHLKAPHILQLPELPRGCEVTSLTMLLQYHDIDVDKMTLAEEVKKDSSPYKVKDDKTYFGNPHKGFVGDMYSFSEPGYGVYHEPLTKLAEQYMKKERVADLSGQSFYRVLQALNQEQPVLVIINAEYEKLPKSSFQTWYTTEGPIEITMNEHSVLVTGYDKDYIYFNDPLGKQEKAPFEDFIEAWEQMGSQAITIKSLEEKQEI</sequence>
<reference evidence="3" key="1">
    <citation type="submission" date="2016-10" db="EMBL/GenBank/DDBJ databases">
        <authorList>
            <person name="Varghese N."/>
            <person name="Submissions S."/>
        </authorList>
    </citation>
    <scope>NUCLEOTIDE SEQUENCE [LARGE SCALE GENOMIC DNA]</scope>
    <source>
        <strain evidence="3">CGMCC 1.3566</strain>
    </source>
</reference>
<dbReference type="InterPro" id="IPR039563">
    <property type="entry name" value="Peptidase_C39_single_dom"/>
</dbReference>
<dbReference type="OrthoDB" id="1164310at2"/>
<dbReference type="STRING" id="237682.SAMN05421676_10112"/>
<organism evidence="2 3">
    <name type="scientific">Salinibacillus kushneri</name>
    <dbReference type="NCBI Taxonomy" id="237682"/>
    <lineage>
        <taxon>Bacteria</taxon>
        <taxon>Bacillati</taxon>
        <taxon>Bacillota</taxon>
        <taxon>Bacilli</taxon>
        <taxon>Bacillales</taxon>
        <taxon>Bacillaceae</taxon>
        <taxon>Salinibacillus</taxon>
    </lineage>
</organism>
<dbReference type="Pfam" id="PF13529">
    <property type="entry name" value="Peptidase_C39_2"/>
    <property type="match status" value="1"/>
</dbReference>
<dbReference type="EMBL" id="FOHJ01000001">
    <property type="protein sequence ID" value="SES63494.1"/>
    <property type="molecule type" value="Genomic_DNA"/>
</dbReference>
<gene>
    <name evidence="2" type="ORF">SAMN05421676_10112</name>
</gene>
<evidence type="ECO:0000313" key="2">
    <source>
        <dbReference type="EMBL" id="SES63494.1"/>
    </source>
</evidence>
<dbReference type="PANTHER" id="PTHR37806:SF1">
    <property type="entry name" value="PEPTIDASE C39-LIKE DOMAIN-CONTAINING PROTEIN"/>
    <property type="match status" value="1"/>
</dbReference>
<accession>A0A1H9Y3V5</accession>
<name>A0A1H9Y3V5_9BACI</name>
<dbReference type="InterPro" id="IPR039564">
    <property type="entry name" value="Peptidase_C39-like"/>
</dbReference>
<dbReference type="RefSeq" id="WP_093130721.1">
    <property type="nucleotide sequence ID" value="NZ_FOHJ01000001.1"/>
</dbReference>
<dbReference type="AlphaFoldDB" id="A0A1H9Y3V5"/>
<dbReference type="CDD" id="cd02549">
    <property type="entry name" value="Peptidase_C39A"/>
    <property type="match status" value="1"/>
</dbReference>
<dbReference type="PIRSF" id="PIRSF032442">
    <property type="entry name" value="UCP032442"/>
    <property type="match status" value="1"/>
</dbReference>
<dbReference type="Proteomes" id="UP000199095">
    <property type="component" value="Unassembled WGS sequence"/>
</dbReference>
<evidence type="ECO:0000313" key="3">
    <source>
        <dbReference type="Proteomes" id="UP000199095"/>
    </source>
</evidence>
<feature type="domain" description="Peptidase C39-like" evidence="1">
    <location>
        <begin position="103"/>
        <end position="268"/>
    </location>
</feature>
<dbReference type="Gene3D" id="3.90.70.10">
    <property type="entry name" value="Cysteine proteinases"/>
    <property type="match status" value="1"/>
</dbReference>
<evidence type="ECO:0000259" key="1">
    <source>
        <dbReference type="Pfam" id="PF13529"/>
    </source>
</evidence>
<protein>
    <submittedName>
        <fullName evidence="2">Uncharacterized protein YvpB</fullName>
    </submittedName>
</protein>
<dbReference type="InterPro" id="IPR016997">
    <property type="entry name" value="UCP032442"/>
</dbReference>
<proteinExistence type="predicted"/>
<dbReference type="PANTHER" id="PTHR37806">
    <property type="entry name" value="LMO0724 PROTEIN"/>
    <property type="match status" value="1"/>
</dbReference>